<keyword evidence="1" id="KW-1133">Transmembrane helix</keyword>
<keyword evidence="1" id="KW-0812">Transmembrane</keyword>
<dbReference type="AlphaFoldDB" id="A0A0E9PFL1"/>
<reference evidence="2" key="2">
    <citation type="journal article" date="2015" name="Fish Shellfish Immunol.">
        <title>Early steps in the European eel (Anguilla anguilla)-Vibrio vulnificus interaction in the gills: Role of the RtxA13 toxin.</title>
        <authorList>
            <person name="Callol A."/>
            <person name="Pajuelo D."/>
            <person name="Ebbesson L."/>
            <person name="Teles M."/>
            <person name="MacKenzie S."/>
            <person name="Amaro C."/>
        </authorList>
    </citation>
    <scope>NUCLEOTIDE SEQUENCE</scope>
</reference>
<protein>
    <submittedName>
        <fullName evidence="2">Uncharacterized protein</fullName>
    </submittedName>
</protein>
<organism evidence="2">
    <name type="scientific">Anguilla anguilla</name>
    <name type="common">European freshwater eel</name>
    <name type="synonym">Muraena anguilla</name>
    <dbReference type="NCBI Taxonomy" id="7936"/>
    <lineage>
        <taxon>Eukaryota</taxon>
        <taxon>Metazoa</taxon>
        <taxon>Chordata</taxon>
        <taxon>Craniata</taxon>
        <taxon>Vertebrata</taxon>
        <taxon>Euteleostomi</taxon>
        <taxon>Actinopterygii</taxon>
        <taxon>Neopterygii</taxon>
        <taxon>Teleostei</taxon>
        <taxon>Anguilliformes</taxon>
        <taxon>Anguillidae</taxon>
        <taxon>Anguilla</taxon>
    </lineage>
</organism>
<keyword evidence="1" id="KW-0472">Membrane</keyword>
<reference evidence="2" key="1">
    <citation type="submission" date="2014-11" db="EMBL/GenBank/DDBJ databases">
        <authorList>
            <person name="Amaro Gonzalez C."/>
        </authorList>
    </citation>
    <scope>NUCLEOTIDE SEQUENCE</scope>
</reference>
<name>A0A0E9PFL1_ANGAN</name>
<sequence length="35" mass="4118">MSMVNGIFHILPHKSYSLFLNFICFYLVFATPLPR</sequence>
<evidence type="ECO:0000256" key="1">
    <source>
        <dbReference type="SAM" id="Phobius"/>
    </source>
</evidence>
<feature type="transmembrane region" description="Helical" evidence="1">
    <location>
        <begin position="15"/>
        <end position="33"/>
    </location>
</feature>
<proteinExistence type="predicted"/>
<evidence type="ECO:0000313" key="2">
    <source>
        <dbReference type="EMBL" id="JAH02653.1"/>
    </source>
</evidence>
<accession>A0A0E9PFL1</accession>
<dbReference type="EMBL" id="GBXM01105924">
    <property type="protein sequence ID" value="JAH02653.1"/>
    <property type="molecule type" value="Transcribed_RNA"/>
</dbReference>